<gene>
    <name evidence="1" type="ORF">RPERSI_LOCUS2247</name>
</gene>
<evidence type="ECO:0000313" key="1">
    <source>
        <dbReference type="EMBL" id="CAG8510757.1"/>
    </source>
</evidence>
<reference evidence="1" key="1">
    <citation type="submission" date="2021-06" db="EMBL/GenBank/DDBJ databases">
        <authorList>
            <person name="Kallberg Y."/>
            <person name="Tangrot J."/>
            <person name="Rosling A."/>
        </authorList>
    </citation>
    <scope>NUCLEOTIDE SEQUENCE</scope>
    <source>
        <strain evidence="1">MA461A</strain>
    </source>
</reference>
<proteinExistence type="predicted"/>
<sequence>MEAKEIAHSRGGMCLSTEYINLRVLMQWMCDKGHKWFASFNGIKHAKLWCPYCLNKHENLCSKIVTKILSPPSDIRRPDFLKTPEYPRRLELDIYYPQYGFAIEVQGKQHKQYVKYFHKSEKNFGEQLIRDQLKRELCDENWTVLIDSWYYEDPYIIIPEYLKGLGLID</sequence>
<keyword evidence="2" id="KW-1185">Reference proteome</keyword>
<comment type="caution">
    <text evidence="1">The sequence shown here is derived from an EMBL/GenBank/DDBJ whole genome shotgun (WGS) entry which is preliminary data.</text>
</comment>
<name>A0ACA9L6T9_9GLOM</name>
<evidence type="ECO:0000313" key="2">
    <source>
        <dbReference type="Proteomes" id="UP000789920"/>
    </source>
</evidence>
<protein>
    <submittedName>
        <fullName evidence="1">16471_t:CDS:1</fullName>
    </submittedName>
</protein>
<dbReference type="Proteomes" id="UP000789920">
    <property type="component" value="Unassembled WGS sequence"/>
</dbReference>
<organism evidence="1 2">
    <name type="scientific">Racocetra persica</name>
    <dbReference type="NCBI Taxonomy" id="160502"/>
    <lineage>
        <taxon>Eukaryota</taxon>
        <taxon>Fungi</taxon>
        <taxon>Fungi incertae sedis</taxon>
        <taxon>Mucoromycota</taxon>
        <taxon>Glomeromycotina</taxon>
        <taxon>Glomeromycetes</taxon>
        <taxon>Diversisporales</taxon>
        <taxon>Gigasporaceae</taxon>
        <taxon>Racocetra</taxon>
    </lineage>
</organism>
<dbReference type="EMBL" id="CAJVQC010002388">
    <property type="protein sequence ID" value="CAG8510757.1"/>
    <property type="molecule type" value="Genomic_DNA"/>
</dbReference>
<accession>A0ACA9L6T9</accession>